<evidence type="ECO:0000256" key="1">
    <source>
        <dbReference type="SAM" id="Coils"/>
    </source>
</evidence>
<gene>
    <name evidence="2" type="ORF">UFOVP671_5</name>
</gene>
<reference evidence="2" key="1">
    <citation type="submission" date="2020-04" db="EMBL/GenBank/DDBJ databases">
        <authorList>
            <person name="Chiriac C."/>
            <person name="Salcher M."/>
            <person name="Ghai R."/>
            <person name="Kavagutti S V."/>
        </authorList>
    </citation>
    <scope>NUCLEOTIDE SEQUENCE</scope>
</reference>
<sequence length="200" mass="22984">MYGDHTNRVPLFFFKDDEIGEDKVKSAELGYAVPKVVTMIYIVPHGHKGDPMTFVAEEYIERKKKEVSEGRYDPEWLKAYRHGYEEYRQGREVPRSGTPLIGYERILKNRRLELAKRYPTVEDLAAVPDHALGDIGLDGRVIRDLARGDIQAKKGMEPIVSELANANETIRRQEDMIKKLEERLTAVEAGERPSKKVRSE</sequence>
<evidence type="ECO:0000313" key="2">
    <source>
        <dbReference type="EMBL" id="CAB4155398.1"/>
    </source>
</evidence>
<accession>A0A6J5NEF8</accession>
<organism evidence="2">
    <name type="scientific">uncultured Caudovirales phage</name>
    <dbReference type="NCBI Taxonomy" id="2100421"/>
    <lineage>
        <taxon>Viruses</taxon>
        <taxon>Duplodnaviria</taxon>
        <taxon>Heunggongvirae</taxon>
        <taxon>Uroviricota</taxon>
        <taxon>Caudoviricetes</taxon>
        <taxon>Peduoviridae</taxon>
        <taxon>Maltschvirus</taxon>
        <taxon>Maltschvirus maltsch</taxon>
    </lineage>
</organism>
<feature type="coiled-coil region" evidence="1">
    <location>
        <begin position="163"/>
        <end position="190"/>
    </location>
</feature>
<name>A0A6J5NEF8_9CAUD</name>
<proteinExistence type="predicted"/>
<protein>
    <submittedName>
        <fullName evidence="2">Uncharacterized protein</fullName>
    </submittedName>
</protein>
<dbReference type="EMBL" id="LR796645">
    <property type="protein sequence ID" value="CAB4155398.1"/>
    <property type="molecule type" value="Genomic_DNA"/>
</dbReference>
<keyword evidence="1" id="KW-0175">Coiled coil</keyword>